<dbReference type="PANTHER" id="PTHR30566:SF25">
    <property type="entry name" value="INNER MEMBRANE PROTEIN"/>
    <property type="match status" value="1"/>
</dbReference>
<sequence length="398" mass="43298">MLPLDVEQPVDAASLAWGWGTVAIAVAAALAAAFVCTWVLGVVMRTLGRRRELFTRLSRRLRSPLFWTILAVGLWVATAQPLEQVAPALAGAIRYTLKLASIITIGWLIASILLFLVDGLLARSVPDGDADYTLRRRRTQILIIRRLVIVVVVVLTAGTILMTIPGAESFGTSLLASAGVASIVAGIAAQSTLGNVVAGMQLAFSDALRVGDTVEVDGEFGVVEELTLTYVVVQIWDDRRLVLPSTYFTTTPYANWTRSQTQLTGVVLIDVDWGVDLDGLRAELQRVVESAPSWDGRSAGLVMVDARADAVQVRATVTAANSGDLWDLRCLVRERLVAYVSRRGESLPARRVRVEERGDGQTLEQAPGRAHEPADRSRGRRRRAAERLGRVSRRNLEG</sequence>
<evidence type="ECO:0000256" key="5">
    <source>
        <dbReference type="SAM" id="MobiDB-lite"/>
    </source>
</evidence>
<evidence type="ECO:0000256" key="4">
    <source>
        <dbReference type="ARBA" id="ARBA00023136"/>
    </source>
</evidence>
<feature type="region of interest" description="Disordered" evidence="5">
    <location>
        <begin position="354"/>
        <end position="398"/>
    </location>
</feature>
<dbReference type="InterPro" id="IPR010920">
    <property type="entry name" value="LSM_dom_sf"/>
</dbReference>
<comment type="subcellular location">
    <subcellularLocation>
        <location evidence="1">Membrane</location>
    </subcellularLocation>
</comment>
<dbReference type="PANTHER" id="PTHR30566">
    <property type="entry name" value="YNAI-RELATED MECHANOSENSITIVE ION CHANNEL"/>
    <property type="match status" value="1"/>
</dbReference>
<keyword evidence="2 6" id="KW-0812">Transmembrane</keyword>
<keyword evidence="3 6" id="KW-1133">Transmembrane helix</keyword>
<evidence type="ECO:0000313" key="8">
    <source>
        <dbReference type="EMBL" id="QGU27461.1"/>
    </source>
</evidence>
<dbReference type="SUPFAM" id="SSF50182">
    <property type="entry name" value="Sm-like ribonucleoproteins"/>
    <property type="match status" value="1"/>
</dbReference>
<proteinExistence type="predicted"/>
<feature type="domain" description="Mechanosensitive ion channel MscS" evidence="7">
    <location>
        <begin position="192"/>
        <end position="258"/>
    </location>
</feature>
<dbReference type="KEGG" id="moj:D7D94_07135"/>
<evidence type="ECO:0000256" key="3">
    <source>
        <dbReference type="ARBA" id="ARBA00022989"/>
    </source>
</evidence>
<feature type="transmembrane region" description="Helical" evidence="6">
    <location>
        <begin position="20"/>
        <end position="43"/>
    </location>
</feature>
<dbReference type="GO" id="GO:0055085">
    <property type="term" value="P:transmembrane transport"/>
    <property type="evidence" value="ECO:0007669"/>
    <property type="project" value="InterPro"/>
</dbReference>
<dbReference type="Gene3D" id="2.30.30.60">
    <property type="match status" value="1"/>
</dbReference>
<feature type="transmembrane region" description="Helical" evidence="6">
    <location>
        <begin position="102"/>
        <end position="122"/>
    </location>
</feature>
<keyword evidence="9" id="KW-1185">Reference proteome</keyword>
<dbReference type="Pfam" id="PF00924">
    <property type="entry name" value="MS_channel_2nd"/>
    <property type="match status" value="1"/>
</dbReference>
<feature type="compositionally biased region" description="Basic and acidic residues" evidence="5">
    <location>
        <begin position="385"/>
        <end position="398"/>
    </location>
</feature>
<name>A0A6I6E724_9MICO</name>
<evidence type="ECO:0000256" key="6">
    <source>
        <dbReference type="SAM" id="Phobius"/>
    </source>
</evidence>
<feature type="transmembrane region" description="Helical" evidence="6">
    <location>
        <begin position="143"/>
        <end position="164"/>
    </location>
</feature>
<feature type="transmembrane region" description="Helical" evidence="6">
    <location>
        <begin position="64"/>
        <end position="82"/>
    </location>
</feature>
<evidence type="ECO:0000259" key="7">
    <source>
        <dbReference type="Pfam" id="PF00924"/>
    </source>
</evidence>
<dbReference type="GO" id="GO:0016020">
    <property type="term" value="C:membrane"/>
    <property type="evidence" value="ECO:0007669"/>
    <property type="project" value="UniProtKB-SubCell"/>
</dbReference>
<dbReference type="AlphaFoldDB" id="A0A6I6E724"/>
<reference evidence="8 9" key="1">
    <citation type="submission" date="2018-09" db="EMBL/GenBank/DDBJ databases">
        <title>Whole genome sequencing of Microbacterium oryzae strain MB-10T.</title>
        <authorList>
            <person name="Das S.K."/>
        </authorList>
    </citation>
    <scope>NUCLEOTIDE SEQUENCE [LARGE SCALE GENOMIC DNA]</scope>
    <source>
        <strain evidence="8 9">MB-10</strain>
    </source>
</reference>
<organism evidence="8 9">
    <name type="scientific">Microbacterium oryzae</name>
    <dbReference type="NCBI Taxonomy" id="743009"/>
    <lineage>
        <taxon>Bacteria</taxon>
        <taxon>Bacillati</taxon>
        <taxon>Actinomycetota</taxon>
        <taxon>Actinomycetes</taxon>
        <taxon>Micrococcales</taxon>
        <taxon>Microbacteriaceae</taxon>
        <taxon>Microbacterium</taxon>
    </lineage>
</organism>
<dbReference type="Gene3D" id="1.10.287.1260">
    <property type="match status" value="1"/>
</dbReference>
<dbReference type="InterPro" id="IPR023408">
    <property type="entry name" value="MscS_beta-dom_sf"/>
</dbReference>
<feature type="transmembrane region" description="Helical" evidence="6">
    <location>
        <begin position="170"/>
        <end position="189"/>
    </location>
</feature>
<dbReference type="OrthoDB" id="9792218at2"/>
<dbReference type="InterPro" id="IPR006685">
    <property type="entry name" value="MscS_channel_2nd"/>
</dbReference>
<protein>
    <submittedName>
        <fullName evidence="8">Mechanosensitive ion channel family protein</fullName>
    </submittedName>
</protein>
<dbReference type="RefSeq" id="WP_156241958.1">
    <property type="nucleotide sequence ID" value="NZ_BAAAZL010000004.1"/>
</dbReference>
<dbReference type="EMBL" id="CP032550">
    <property type="protein sequence ID" value="QGU27461.1"/>
    <property type="molecule type" value="Genomic_DNA"/>
</dbReference>
<dbReference type="Proteomes" id="UP000422989">
    <property type="component" value="Chromosome"/>
</dbReference>
<accession>A0A6I6E724</accession>
<evidence type="ECO:0000256" key="2">
    <source>
        <dbReference type="ARBA" id="ARBA00022692"/>
    </source>
</evidence>
<keyword evidence="4 6" id="KW-0472">Membrane</keyword>
<evidence type="ECO:0000313" key="9">
    <source>
        <dbReference type="Proteomes" id="UP000422989"/>
    </source>
</evidence>
<evidence type="ECO:0000256" key="1">
    <source>
        <dbReference type="ARBA" id="ARBA00004370"/>
    </source>
</evidence>
<gene>
    <name evidence="8" type="ORF">D7D94_07135</name>
</gene>